<evidence type="ECO:0000313" key="3">
    <source>
        <dbReference type="Proteomes" id="UP000224080"/>
    </source>
</evidence>
<comment type="caution">
    <text evidence="2">The sequence shown here is derived from an EMBL/GenBank/DDBJ whole genome shotgun (WGS) entry which is preliminary data.</text>
</comment>
<organism evidence="2 3">
    <name type="scientific">Blastomyces parvus</name>
    <dbReference type="NCBI Taxonomy" id="2060905"/>
    <lineage>
        <taxon>Eukaryota</taxon>
        <taxon>Fungi</taxon>
        <taxon>Dikarya</taxon>
        <taxon>Ascomycota</taxon>
        <taxon>Pezizomycotina</taxon>
        <taxon>Eurotiomycetes</taxon>
        <taxon>Eurotiomycetidae</taxon>
        <taxon>Onygenales</taxon>
        <taxon>Ajellomycetaceae</taxon>
        <taxon>Blastomyces</taxon>
    </lineage>
</organism>
<proteinExistence type="predicted"/>
<gene>
    <name evidence="2" type="ORF">GX51_05507</name>
</gene>
<dbReference type="InterPro" id="IPR007138">
    <property type="entry name" value="ABM_dom"/>
</dbReference>
<evidence type="ECO:0000259" key="1">
    <source>
        <dbReference type="PROSITE" id="PS51725"/>
    </source>
</evidence>
<feature type="domain" description="ABM" evidence="1">
    <location>
        <begin position="10"/>
        <end position="101"/>
    </location>
</feature>
<dbReference type="PROSITE" id="PS51725">
    <property type="entry name" value="ABM"/>
    <property type="match status" value="1"/>
</dbReference>
<dbReference type="OrthoDB" id="5183915at2759"/>
<keyword evidence="3" id="KW-1185">Reference proteome</keyword>
<dbReference type="Gene3D" id="3.30.70.100">
    <property type="match status" value="1"/>
</dbReference>
<sequence>MATITTPEPFHAISTVAVKPEHAAELTKHWDELCQIVRDKEPDCLTYMWFKVEGKDEYVWVEKFRTRAAYDAHVSSPHVAESFGKWRHLLHGDFVFQRSESGTVGGWQESESA</sequence>
<dbReference type="AlphaFoldDB" id="A0A2B7WX05"/>
<dbReference type="InterPro" id="IPR011008">
    <property type="entry name" value="Dimeric_a/b-barrel"/>
</dbReference>
<accession>A0A2B7WX05</accession>
<evidence type="ECO:0000313" key="2">
    <source>
        <dbReference type="EMBL" id="PGH00958.1"/>
    </source>
</evidence>
<dbReference type="Proteomes" id="UP000224080">
    <property type="component" value="Unassembled WGS sequence"/>
</dbReference>
<dbReference type="SUPFAM" id="SSF54909">
    <property type="entry name" value="Dimeric alpha+beta barrel"/>
    <property type="match status" value="1"/>
</dbReference>
<reference evidence="2 3" key="1">
    <citation type="submission" date="2017-10" db="EMBL/GenBank/DDBJ databases">
        <title>Comparative genomics in systemic dimorphic fungi from Ajellomycetaceae.</title>
        <authorList>
            <person name="Munoz J.F."/>
            <person name="Mcewen J.G."/>
            <person name="Clay O.K."/>
            <person name="Cuomo C.A."/>
        </authorList>
    </citation>
    <scope>NUCLEOTIDE SEQUENCE [LARGE SCALE GENOMIC DNA]</scope>
    <source>
        <strain evidence="2 3">UAMH130</strain>
    </source>
</reference>
<dbReference type="Pfam" id="PF03992">
    <property type="entry name" value="ABM"/>
    <property type="match status" value="1"/>
</dbReference>
<dbReference type="EMBL" id="PDNC01000078">
    <property type="protein sequence ID" value="PGH00958.1"/>
    <property type="molecule type" value="Genomic_DNA"/>
</dbReference>
<protein>
    <recommendedName>
        <fullName evidence="1">ABM domain-containing protein</fullName>
    </recommendedName>
</protein>
<name>A0A2B7WX05_9EURO</name>